<dbReference type="InterPro" id="IPR023795">
    <property type="entry name" value="Serpin_CS"/>
</dbReference>
<feature type="region of interest" description="Disordered" evidence="2">
    <location>
        <begin position="21"/>
        <end position="50"/>
    </location>
</feature>
<dbReference type="CTD" id="51156"/>
<dbReference type="InterPro" id="IPR023796">
    <property type="entry name" value="Serpin_dom"/>
</dbReference>
<dbReference type="KEGG" id="muo:115478111"/>
<feature type="signal peptide" evidence="3">
    <location>
        <begin position="1"/>
        <end position="20"/>
    </location>
</feature>
<dbReference type="SUPFAM" id="SSF56574">
    <property type="entry name" value="Serpins"/>
    <property type="match status" value="1"/>
</dbReference>
<dbReference type="PANTHER" id="PTHR11461:SF191">
    <property type="entry name" value="PROTEIN Z-DEPENDENT PROTEASE INHIBITOR"/>
    <property type="match status" value="1"/>
</dbReference>
<dbReference type="InterPro" id="IPR000215">
    <property type="entry name" value="Serpin_fam"/>
</dbReference>
<gene>
    <name evidence="6" type="primary">SERPINA10</name>
</gene>
<dbReference type="PANTHER" id="PTHR11461">
    <property type="entry name" value="SERINE PROTEASE INHIBITOR, SERPIN"/>
    <property type="match status" value="1"/>
</dbReference>
<evidence type="ECO:0000313" key="6">
    <source>
        <dbReference type="RefSeq" id="XP_030071220.1"/>
    </source>
</evidence>
<dbReference type="InterPro" id="IPR042178">
    <property type="entry name" value="Serpin_sf_1"/>
</dbReference>
<dbReference type="Gene3D" id="2.30.39.10">
    <property type="entry name" value="Alpha-1-antitrypsin, domain 1"/>
    <property type="match status" value="1"/>
</dbReference>
<evidence type="ECO:0000256" key="2">
    <source>
        <dbReference type="SAM" id="MobiDB-lite"/>
    </source>
</evidence>
<dbReference type="GO" id="GO:0007596">
    <property type="term" value="P:blood coagulation"/>
    <property type="evidence" value="ECO:0007669"/>
    <property type="project" value="InterPro"/>
</dbReference>
<organism evidence="5 6">
    <name type="scientific">Microcaecilia unicolor</name>
    <dbReference type="NCBI Taxonomy" id="1415580"/>
    <lineage>
        <taxon>Eukaryota</taxon>
        <taxon>Metazoa</taxon>
        <taxon>Chordata</taxon>
        <taxon>Craniata</taxon>
        <taxon>Vertebrata</taxon>
        <taxon>Euteleostomi</taxon>
        <taxon>Amphibia</taxon>
        <taxon>Gymnophiona</taxon>
        <taxon>Siphonopidae</taxon>
        <taxon>Microcaecilia</taxon>
    </lineage>
</organism>
<dbReference type="Pfam" id="PF00079">
    <property type="entry name" value="Serpin"/>
    <property type="match status" value="1"/>
</dbReference>
<evidence type="ECO:0000259" key="4">
    <source>
        <dbReference type="SMART" id="SM00093"/>
    </source>
</evidence>
<protein>
    <submittedName>
        <fullName evidence="6">Protein Z-dependent protease inhibitor</fullName>
    </submittedName>
</protein>
<dbReference type="SMART" id="SM00093">
    <property type="entry name" value="SERPIN"/>
    <property type="match status" value="1"/>
</dbReference>
<keyword evidence="6" id="KW-0646">Protease inhibitor</keyword>
<dbReference type="InParanoid" id="A0A6P7Z735"/>
<dbReference type="FunCoup" id="A0A6P7Z735">
    <property type="interactions" value="105"/>
</dbReference>
<dbReference type="Proteomes" id="UP000515156">
    <property type="component" value="Chromosome 9"/>
</dbReference>
<name>A0A6P7Z735_9AMPH</name>
<feature type="domain" description="Serpin" evidence="4">
    <location>
        <begin position="73"/>
        <end position="430"/>
    </location>
</feature>
<dbReference type="OrthoDB" id="10063692at2759"/>
<proteinExistence type="inferred from homology"/>
<dbReference type="AlphaFoldDB" id="A0A6P7Z735"/>
<dbReference type="Gene3D" id="3.30.497.10">
    <property type="entry name" value="Antithrombin, subunit I, domain 2"/>
    <property type="match status" value="1"/>
</dbReference>
<evidence type="ECO:0000256" key="1">
    <source>
        <dbReference type="RuleBase" id="RU000411"/>
    </source>
</evidence>
<dbReference type="InterPro" id="IPR042185">
    <property type="entry name" value="Serpin_sf_2"/>
</dbReference>
<sequence>MKGEICFLLLLLLCVETSISSTKCNSPSKGCDDNVSQSNHTSDNATQKQNLSHEAQQQLTIYNVITKTTDFGFNLYRTVANKHDENIFISPLSVSFSLASLMVGTKGSTYREILQGLNLHLFNTIDKPHALPSIFRKLKDNITRNEDLVLERGSFSFVHEDFPVKDSFVNVSLQYFDMEFSNLDFQNSSNAKEVINNYINKITNGKISTLFDEIDPQTKLILVDYILFKGKWIYPFNPALTELGTFYISKYNNVKVPMMFKTDKISSVFDENLQCLVVKLPYRGHASMLVIMPQKESDYTSIEDHLSSELVHKWLANMKERKIDILFPKFKLDQKYQMQKCLQDLGIKEIFSGKGNLSGLTDERNLRLTQVTQRAVIDVDEKGTEAAAVTGSEMTGYAMPSTIHVDHPFLFIIFEEVYNTLLFIGRLIDPTKP</sequence>
<comment type="similarity">
    <text evidence="1">Belongs to the serpin family.</text>
</comment>
<dbReference type="CDD" id="cd02055">
    <property type="entry name" value="serpinA10_PZI"/>
    <property type="match status" value="1"/>
</dbReference>
<accession>A0A6P7Z735</accession>
<dbReference type="GO" id="GO:0004867">
    <property type="term" value="F:serine-type endopeptidase inhibitor activity"/>
    <property type="evidence" value="ECO:0007669"/>
    <property type="project" value="InterPro"/>
</dbReference>
<dbReference type="PROSITE" id="PS00284">
    <property type="entry name" value="SERPIN"/>
    <property type="match status" value="1"/>
</dbReference>
<dbReference type="GO" id="GO:0005615">
    <property type="term" value="C:extracellular space"/>
    <property type="evidence" value="ECO:0007669"/>
    <property type="project" value="InterPro"/>
</dbReference>
<reference evidence="6" key="1">
    <citation type="submission" date="2025-08" db="UniProtKB">
        <authorList>
            <consortium name="RefSeq"/>
        </authorList>
    </citation>
    <scope>IDENTIFICATION</scope>
</reference>
<dbReference type="RefSeq" id="XP_030071220.1">
    <property type="nucleotide sequence ID" value="XM_030215360.1"/>
</dbReference>
<keyword evidence="5" id="KW-1185">Reference proteome</keyword>
<feature type="chain" id="PRO_5028184126" evidence="3">
    <location>
        <begin position="21"/>
        <end position="433"/>
    </location>
</feature>
<keyword evidence="3" id="KW-0732">Signal</keyword>
<dbReference type="GeneID" id="115478111"/>
<evidence type="ECO:0000256" key="3">
    <source>
        <dbReference type="SAM" id="SignalP"/>
    </source>
</evidence>
<evidence type="ECO:0000313" key="5">
    <source>
        <dbReference type="Proteomes" id="UP000515156"/>
    </source>
</evidence>
<dbReference type="InterPro" id="IPR033835">
    <property type="entry name" value="PZI_serpin_dom"/>
</dbReference>
<dbReference type="InterPro" id="IPR036186">
    <property type="entry name" value="Serpin_sf"/>
</dbReference>
<dbReference type="FunFam" id="3.30.497.10:FF:000001">
    <property type="entry name" value="Serine protease inhibitor"/>
    <property type="match status" value="1"/>
</dbReference>